<dbReference type="Pfam" id="PF00356">
    <property type="entry name" value="LacI"/>
    <property type="match status" value="1"/>
</dbReference>
<evidence type="ECO:0000256" key="3">
    <source>
        <dbReference type="ARBA" id="ARBA00023125"/>
    </source>
</evidence>
<dbReference type="GO" id="GO:0003700">
    <property type="term" value="F:DNA-binding transcription factor activity"/>
    <property type="evidence" value="ECO:0007669"/>
    <property type="project" value="TreeGrafter"/>
</dbReference>
<sequence length="339" mass="37397">MSNKMIRDVQRKVTASDVAARAGVSKWTVSRAFVEGASISPDSLQRVLKAAEELGYRPNLLARSLSKKRTNIVGVVMDEFTNPNVLEVLDEVSRQLQRKGYSTMLLNINAQLNYKPALLLADQFQVDGVIFLGTSLPDELLHLIQDIRHIPLIVLYRNSTLPGIQVVNTDDFDGGEQLAGVLLQQGYQRMGYMAGPPSGSTRLERINGFSHRLAQAGLQVEQVLEAGSYLRQRGYEAMTAYLQVTEEAQWLDALFCENDNLALGALDALRAAGCEGRIAVVGFDGTELGSSPSYNLTTYRQPFEQLTAEAIRQLEQAEPQGGQFLAKGELVIRSSHLKR</sequence>
<name>A0A2S5KQS3_9PROT</name>
<keyword evidence="1" id="KW-0678">Repressor</keyword>
<keyword evidence="3" id="KW-0238">DNA-binding</keyword>
<evidence type="ECO:0000256" key="2">
    <source>
        <dbReference type="ARBA" id="ARBA00023015"/>
    </source>
</evidence>
<dbReference type="Gene3D" id="3.40.50.2300">
    <property type="match status" value="2"/>
</dbReference>
<dbReference type="OrthoDB" id="6619319at2"/>
<dbReference type="SMART" id="SM00354">
    <property type="entry name" value="HTH_LACI"/>
    <property type="match status" value="1"/>
</dbReference>
<dbReference type="Proteomes" id="UP000238196">
    <property type="component" value="Unassembled WGS sequence"/>
</dbReference>
<evidence type="ECO:0000259" key="5">
    <source>
        <dbReference type="PROSITE" id="PS50932"/>
    </source>
</evidence>
<dbReference type="PANTHER" id="PTHR30146">
    <property type="entry name" value="LACI-RELATED TRANSCRIPTIONAL REPRESSOR"/>
    <property type="match status" value="1"/>
</dbReference>
<keyword evidence="4" id="KW-0804">Transcription</keyword>
<dbReference type="InterPro" id="IPR000843">
    <property type="entry name" value="HTH_LacI"/>
</dbReference>
<dbReference type="InterPro" id="IPR001761">
    <property type="entry name" value="Peripla_BP/Lac1_sug-bd_dom"/>
</dbReference>
<dbReference type="PANTHER" id="PTHR30146:SF148">
    <property type="entry name" value="HTH-TYPE TRANSCRIPTIONAL REPRESSOR PURR-RELATED"/>
    <property type="match status" value="1"/>
</dbReference>
<gene>
    <name evidence="6" type="ORF">C4K68_14695</name>
</gene>
<dbReference type="SUPFAM" id="SSF47413">
    <property type="entry name" value="lambda repressor-like DNA-binding domains"/>
    <property type="match status" value="1"/>
</dbReference>
<comment type="caution">
    <text evidence="6">The sequence shown here is derived from an EMBL/GenBank/DDBJ whole genome shotgun (WGS) entry which is preliminary data.</text>
</comment>
<dbReference type="AlphaFoldDB" id="A0A2S5KQS3"/>
<dbReference type="InterPro" id="IPR010982">
    <property type="entry name" value="Lambda_DNA-bd_dom_sf"/>
</dbReference>
<dbReference type="CDD" id="cd01392">
    <property type="entry name" value="HTH_LacI"/>
    <property type="match status" value="1"/>
</dbReference>
<reference evidence="6 7" key="1">
    <citation type="submission" date="2018-02" db="EMBL/GenBank/DDBJ databases">
        <title>novel marine gammaproteobacteria from coastal saline agro ecosystem.</title>
        <authorList>
            <person name="Krishnan R."/>
            <person name="Ramesh Kumar N."/>
        </authorList>
    </citation>
    <scope>NUCLEOTIDE SEQUENCE [LARGE SCALE GENOMIC DNA]</scope>
    <source>
        <strain evidence="6 7">228</strain>
    </source>
</reference>
<evidence type="ECO:0000256" key="1">
    <source>
        <dbReference type="ARBA" id="ARBA00022491"/>
    </source>
</evidence>
<evidence type="ECO:0000256" key="4">
    <source>
        <dbReference type="ARBA" id="ARBA00023163"/>
    </source>
</evidence>
<protein>
    <submittedName>
        <fullName evidence="6">LacI family transcriptional regulator</fullName>
    </submittedName>
</protein>
<dbReference type="Pfam" id="PF00532">
    <property type="entry name" value="Peripla_BP_1"/>
    <property type="match status" value="1"/>
</dbReference>
<dbReference type="EMBL" id="PRLP01000047">
    <property type="protein sequence ID" value="PPC76616.1"/>
    <property type="molecule type" value="Genomic_DNA"/>
</dbReference>
<proteinExistence type="predicted"/>
<accession>A0A2S5KQS3</accession>
<evidence type="ECO:0000313" key="6">
    <source>
        <dbReference type="EMBL" id="PPC76616.1"/>
    </source>
</evidence>
<dbReference type="Gene3D" id="1.10.260.40">
    <property type="entry name" value="lambda repressor-like DNA-binding domains"/>
    <property type="match status" value="1"/>
</dbReference>
<keyword evidence="2" id="KW-0805">Transcription regulation</keyword>
<dbReference type="GO" id="GO:0000976">
    <property type="term" value="F:transcription cis-regulatory region binding"/>
    <property type="evidence" value="ECO:0007669"/>
    <property type="project" value="TreeGrafter"/>
</dbReference>
<evidence type="ECO:0000313" key="7">
    <source>
        <dbReference type="Proteomes" id="UP000238196"/>
    </source>
</evidence>
<dbReference type="InterPro" id="IPR028082">
    <property type="entry name" value="Peripla_BP_I"/>
</dbReference>
<feature type="domain" description="HTH lacI-type" evidence="5">
    <location>
        <begin position="13"/>
        <end position="67"/>
    </location>
</feature>
<dbReference type="CDD" id="cd06278">
    <property type="entry name" value="PBP1_LacI-like"/>
    <property type="match status" value="1"/>
</dbReference>
<organism evidence="6 7">
    <name type="scientific">Proteobacteria bacterium 228</name>
    <dbReference type="NCBI Taxonomy" id="2083153"/>
    <lineage>
        <taxon>Bacteria</taxon>
        <taxon>Pseudomonadati</taxon>
        <taxon>Pseudomonadota</taxon>
    </lineage>
</organism>
<dbReference type="PROSITE" id="PS50932">
    <property type="entry name" value="HTH_LACI_2"/>
    <property type="match status" value="1"/>
</dbReference>
<dbReference type="SUPFAM" id="SSF53822">
    <property type="entry name" value="Periplasmic binding protein-like I"/>
    <property type="match status" value="1"/>
</dbReference>